<feature type="region of interest" description="Disordered" evidence="1">
    <location>
        <begin position="444"/>
        <end position="666"/>
    </location>
</feature>
<feature type="compositionally biased region" description="Low complexity" evidence="1">
    <location>
        <begin position="311"/>
        <end position="342"/>
    </location>
</feature>
<feature type="compositionally biased region" description="Basic and acidic residues" evidence="1">
    <location>
        <begin position="579"/>
        <end position="593"/>
    </location>
</feature>
<feature type="compositionally biased region" description="Low complexity" evidence="1">
    <location>
        <begin position="177"/>
        <end position="196"/>
    </location>
</feature>
<feature type="compositionally biased region" description="Polar residues" evidence="1">
    <location>
        <begin position="608"/>
        <end position="620"/>
    </location>
</feature>
<feature type="compositionally biased region" description="Polar residues" evidence="1">
    <location>
        <begin position="651"/>
        <end position="666"/>
    </location>
</feature>
<feature type="compositionally biased region" description="Basic residues" evidence="1">
    <location>
        <begin position="493"/>
        <end position="505"/>
    </location>
</feature>
<feature type="compositionally biased region" description="Basic and acidic residues" evidence="1">
    <location>
        <begin position="1147"/>
        <end position="1165"/>
    </location>
</feature>
<name>A0A2H4SD46_CORMI</name>
<feature type="compositionally biased region" description="Low complexity" evidence="1">
    <location>
        <begin position="446"/>
        <end position="481"/>
    </location>
</feature>
<feature type="compositionally biased region" description="Basic and acidic residues" evidence="1">
    <location>
        <begin position="534"/>
        <end position="546"/>
    </location>
</feature>
<evidence type="ECO:0000313" key="3">
    <source>
        <dbReference type="Proteomes" id="UP000323067"/>
    </source>
</evidence>
<feature type="region of interest" description="Disordered" evidence="1">
    <location>
        <begin position="1041"/>
        <end position="1113"/>
    </location>
</feature>
<reference evidence="2 3" key="1">
    <citation type="journal article" date="2017" name="BMC Genomics">
        <title>Chromosome level assembly and secondary metabolite potential of the parasitic fungus Cordyceps militaris.</title>
        <authorList>
            <person name="Kramer G.J."/>
            <person name="Nodwell J.R."/>
        </authorList>
    </citation>
    <scope>NUCLEOTIDE SEQUENCE [LARGE SCALE GENOMIC DNA]</scope>
    <source>
        <strain evidence="2 3">ATCC 34164</strain>
    </source>
</reference>
<feature type="region of interest" description="Disordered" evidence="1">
    <location>
        <begin position="1125"/>
        <end position="1172"/>
    </location>
</feature>
<dbReference type="AlphaFoldDB" id="A0A2H4SD46"/>
<feature type="compositionally biased region" description="Basic and acidic residues" evidence="1">
    <location>
        <begin position="378"/>
        <end position="390"/>
    </location>
</feature>
<sequence length="1172" mass="128945">MTDAGRPCCARLGASSKSPTFFFLFFLDLFSRQGFARLAEPGRDRVTSISCRPPLHLHIHLPPLFPLNYNSYPIHAFAKRQLLPPPLMPSMLATAPLAPSPTIMGSSTEHIYRALSDPLVPSPRQFKKHKTLPRPPNDIDLAPDATAPRATHDAYCLVLDTSTALSSSATQSYASAATQTLKPASRRFASSSSAGPDRPDPPDPPPTPPAHSRASPSGHPTLDPSPTAAQPARHYPPPPLALRKPPVTPPDQRSPPTPDVTPPQPQTALKSVRPPRCDQSPPGATPTDSRNDSFTTAREEQFSEDDHARAALRSRSTSAQTSQTTILAAREMPAPVQVQPPAGASGSLPISPPQLTPRTMNEFRKFDGEWDSAQQLANDRRHEHQQDGSRPHVVISKRKRSTPKTPIITSPVANHEVLEDHVVTPTAATRAARYAHVRDNAVMEASPVSSSVRSISETSASVEARRSSATSARSSSSAVVEVLVMNGPAQPPQRRRTLRHVKKQPLLRQPLPVPDRSSGASFDGHRRLPQPQRNRHESPAPRDRSRPPNTQVTSNHAIGDSRARREILSSGSIPVIVVPDRRSSNRSKSREPSLRSTSSRRSKRSTSVGSHQQARGSLDTSRPESLSRGRIAGRTPGDERTMDFAPAIPPRSSSLSAPTSRNVSRTNSLTAESIRTHNALQRKEDEAKSIKSVKAVQPERHMGEAFPVLGSAIAPLSAARPSDAHLGRDIPLSPLLDPTEDGMSAKKYSSRNTPFSVTSVATTGTVPELSEALAVHMYQHQNSSVVVVNHSARPSDASNAAREALPQLVPTITTTGIQGEPPVTPPEQSKTEDVDSPLRNPRAPPEPPTHLPMLNLIPATPSGATPADESDKRLGNIFDPTPPRRESLLQRAFSRRRRNSLDYPPTSAKTPGKLKRTFSLSRSLGLDSRSRSVFEADIDGELAPRKAKEQPVEREKLHPLWRPQYDDDDDECEYGDSCPHHSKRDTVYRYPLVDNRPRPPKRSLSARVKKTFAILPTRDDRQYPAEEGTSWPERRIIRRTPSGNLRVMQRRSSLDSMRMSPRLLSRQTEPSRLSTSTEQTRSFWPPGSLRRAETSHAGSSGRRSRRFSLSDTLEDIPNIPRMLTEKRREKRTQELRQMISAPTNVRDGVDEAVRRSDHLGNREPFKANPSDF</sequence>
<dbReference type="VEuPathDB" id="FungiDB:A9K55_006870"/>
<feature type="compositionally biased region" description="Pro residues" evidence="1">
    <location>
        <begin position="234"/>
        <end position="265"/>
    </location>
</feature>
<feature type="region of interest" description="Disordered" evidence="1">
    <location>
        <begin position="177"/>
        <end position="359"/>
    </location>
</feature>
<proteinExistence type="predicted"/>
<feature type="compositionally biased region" description="Polar residues" evidence="1">
    <location>
        <begin position="1065"/>
        <end position="1082"/>
    </location>
</feature>
<gene>
    <name evidence="2" type="ORF">A9K55_006870</name>
</gene>
<feature type="region of interest" description="Disordered" evidence="1">
    <location>
        <begin position="813"/>
        <end position="885"/>
    </location>
</feature>
<feature type="region of interest" description="Disordered" evidence="1">
    <location>
        <begin position="122"/>
        <end position="145"/>
    </location>
</feature>
<evidence type="ECO:0000256" key="1">
    <source>
        <dbReference type="SAM" id="MobiDB-lite"/>
    </source>
</evidence>
<organism evidence="2 3">
    <name type="scientific">Cordyceps militaris</name>
    <name type="common">Caterpillar fungus</name>
    <name type="synonym">Clavaria militaris</name>
    <dbReference type="NCBI Taxonomy" id="73501"/>
    <lineage>
        <taxon>Eukaryota</taxon>
        <taxon>Fungi</taxon>
        <taxon>Dikarya</taxon>
        <taxon>Ascomycota</taxon>
        <taxon>Pezizomycotina</taxon>
        <taxon>Sordariomycetes</taxon>
        <taxon>Hypocreomycetidae</taxon>
        <taxon>Hypocreales</taxon>
        <taxon>Cordycipitaceae</taxon>
        <taxon>Cordyceps</taxon>
    </lineage>
</organism>
<feature type="compositionally biased region" description="Polar residues" evidence="1">
    <location>
        <begin position="403"/>
        <end position="412"/>
    </location>
</feature>
<accession>A0A2H4SD46</accession>
<dbReference type="Proteomes" id="UP000323067">
    <property type="component" value="Chromosome vi"/>
</dbReference>
<feature type="compositionally biased region" description="Polar residues" evidence="1">
    <location>
        <begin position="547"/>
        <end position="556"/>
    </location>
</feature>
<dbReference type="EMBL" id="CP023323">
    <property type="protein sequence ID" value="ATY61031.1"/>
    <property type="molecule type" value="Genomic_DNA"/>
</dbReference>
<feature type="region of interest" description="Disordered" evidence="1">
    <location>
        <begin position="374"/>
        <end position="413"/>
    </location>
</feature>
<dbReference type="OrthoDB" id="3870679at2759"/>
<evidence type="ECO:0000313" key="2">
    <source>
        <dbReference type="EMBL" id="ATY61031.1"/>
    </source>
</evidence>
<protein>
    <submittedName>
        <fullName evidence="2">Uncharacterized protein</fullName>
    </submittedName>
</protein>
<dbReference type="VEuPathDB" id="FungiDB:CCM_02027"/>
<feature type="compositionally biased region" description="Basic and acidic residues" evidence="1">
    <location>
        <begin position="1125"/>
        <end position="1134"/>
    </location>
</feature>
<feature type="compositionally biased region" description="Polar residues" evidence="1">
    <location>
        <begin position="286"/>
        <end position="296"/>
    </location>
</feature>
<feature type="compositionally biased region" description="Basic and acidic residues" evidence="1">
    <location>
        <begin position="297"/>
        <end position="309"/>
    </location>
</feature>